<feature type="disulfide bond" evidence="6">
    <location>
        <begin position="2575"/>
        <end position="2586"/>
    </location>
</feature>
<dbReference type="Gene3D" id="2.60.98.50">
    <property type="match status" value="1"/>
</dbReference>
<dbReference type="InterPro" id="IPR009878">
    <property type="entry name" value="Phlebovirus_G2_fusion"/>
</dbReference>
<keyword evidence="5" id="KW-1185">Reference proteome</keyword>
<dbReference type="Pfam" id="PF05380">
    <property type="entry name" value="Peptidase_A17"/>
    <property type="match status" value="1"/>
</dbReference>
<dbReference type="EMDB" id="EMD-11630"/>
<dbReference type="OrthoDB" id="5862305at2759"/>
<dbReference type="PANTHER" id="PTHR47331">
    <property type="entry name" value="PHD-TYPE DOMAIN-CONTAINING PROTEIN"/>
    <property type="match status" value="1"/>
</dbReference>
<feature type="compositionally biased region" description="Low complexity" evidence="1">
    <location>
        <begin position="134"/>
        <end position="146"/>
    </location>
</feature>
<keyword evidence="2" id="KW-0472">Membrane</keyword>
<dbReference type="Gene3D" id="3.30.70.270">
    <property type="match status" value="1"/>
</dbReference>
<feature type="compositionally biased region" description="Polar residues" evidence="1">
    <location>
        <begin position="152"/>
        <end position="162"/>
    </location>
</feature>
<feature type="region of interest" description="Disordered" evidence="1">
    <location>
        <begin position="132"/>
        <end position="180"/>
    </location>
</feature>
<dbReference type="GO" id="GO:0042575">
    <property type="term" value="C:DNA polymerase complex"/>
    <property type="evidence" value="ECO:0007669"/>
    <property type="project" value="UniProtKB-ARBA"/>
</dbReference>
<evidence type="ECO:0000313" key="4">
    <source>
        <dbReference type="EMBL" id="EYC20859.1"/>
    </source>
</evidence>
<feature type="disulfide bond" evidence="6">
    <location>
        <begin position="2702"/>
        <end position="2733"/>
    </location>
</feature>
<feature type="disulfide bond" evidence="6">
    <location>
        <begin position="2422"/>
        <end position="2471"/>
    </location>
</feature>
<feature type="disulfide bond" evidence="6">
    <location>
        <begin position="2343"/>
        <end position="2352"/>
    </location>
</feature>
<dbReference type="Pfam" id="PF18701">
    <property type="entry name" value="DUF5641"/>
    <property type="match status" value="1"/>
</dbReference>
<feature type="disulfide bond" evidence="6">
    <location>
        <begin position="2395"/>
        <end position="2491"/>
    </location>
</feature>
<feature type="disulfide bond" evidence="6">
    <location>
        <begin position="2456"/>
        <end position="2461"/>
    </location>
</feature>
<dbReference type="InterPro" id="IPR012337">
    <property type="entry name" value="RNaseH-like_sf"/>
</dbReference>
<feature type="transmembrane region" description="Helical" evidence="2">
    <location>
        <begin position="2796"/>
        <end position="2816"/>
    </location>
</feature>
<sequence length="2828" mass="322241">MPQDNSSKIRRQIGFFKKLIQRSCASIPQTFTDYDIDEKHPKFDRLDEDQLESLRLELHNIRSSLLKAYSRITSLHDEWTALQQSDPRESKQFDEYITKYGDYRTSVTQAVTQLEELDLLLNEVDNEFRGRDLSVSSDSSENPVSNGRFDVKSSQQDDQPLASQMPHPQRPPFSTSPNAVHAPYTNNALLNFVDASILSKMELPTFDGNMLEFPEFASRFATLVGNKAELDDTTKFSLLKSCLRGRASHAIQGLSVTAENYKIAMDILNTHFNDKVTIKHVLYSKLAELPACDPEGRNLHTLYNRMFALIRQFANGNDDSKETGLGAILLNKLPLRVKSKIYDKTANSHNLSPSELLHLLTDIVRKDTTLQEMSHHTRSTTPQDQYLTFHASSKIRNKRAPPNMIRGNRHQSKPCSFCKAANHLPINCHVFSTAQRRIQYVRDNSLCYNCLSNKHFTRDCTSRRVCIFCTKRHHSSLCSRQDRQKPRTPTSNSFTPRRPSERQSPKNRQRVTHTAADTTFTSDEIPQSHEDGNDEGILTTSNSSTLNALSMTTTLMCTTVTIFNPSDSSKTLAVTAFLDSGSSHSYIREDVAKALDLPVKHPENITISTFGTNAPLHLKSHDHVIGIHTRKGDQQLSVKSLPTLTGNLKHVQLDRTCKENCVKVFHSQPSLLIGNDYFWDMVLCDNFSYETLPNGFRLFQTNIGEVLTGKLLDFKNANTFTSVISEDDTRNSTRHDSLSQLVHKFWTLESIGITDNPDQKDDQVCLQYFNDNIFYDAEDGRYVVKLPFKLDPSKLADNYSMAYCRLLTLQKTLKQNPSHMSKYHEVIIDQLQRGIIEEVPKAELQSPCHYLSHHGVTKNDNNEVKIRCVFDGSAKKKGNMSINEMLHRGPVLLPDLTGILIRCRFPQILISSDIEKAFLMVGLHADSRNYTRFLWLKDPTKPPSNDNIIIYRFTRVPFGLICSPFLLSGTIHHHLTTLPAPLSPDLLRNTYVDNVFHGVENTNEGKHFYACSKELFKRAGMNLRAYVSNSEELNDFFESKESGKISQKQKLLGLHWNINTDELSIPLPYKNPSQVKSTKWTKRKVLKETASIFDPLGLVSPVTLIAKLFLQSLWKINIGWDDELPTDQHMQWLQIMDTWNIPSLTINRLLFPTNIKDASEYELHVFTDASANAYCATAYLVQHQENSPREVSLIMAKSRLAPLHQSITIPRLELSALTIGAKLLTYITKQVDISFTKKFLWTDSTVALTWTKGDKQVPIFVRNRVKTIQENTSNVLIRHVPTASNPADIGTRGATIDELQTLSQWWKGPPFLALDEAHWPESDEKHVQGASPQEEQPDEAYMAVQTNTTNPEDSDTEPRSQDTEKVIDPTRFSKWVTLLHTVTIVLRFLVLCSSKAATIFGRNNIQFIRRAENILLRIAQQENPPTSDQKKQLHLFLCEKTLLWKSEGRLKNAFLPQEAINPTFLPNKNYITTLLILYFHSNNNHCGVNHTLTALRQRFWIPKGRSAVKRAIRNHCYHCRRYNAKPFTLPPFPVHPIQRVTPPQYPFQRMGMDFFGPMQYRSESNIIEKYWMLLFTCLNSRAIYVDIVLNMTTQSVLHVLRRFIATVGCPTWIVCDNALSFKKVAECYSSLPNPDIDKDIIDYCTKKRIQIKFIPSLSPWQGGIYEKMIDIFKKSFKHAIGNRVMNLDDIKTIAKEAEAIVNTRPLTYITDDSDHIPLRPIDFLRPSALLSGPNPDDPPEEWQPLDNTREALLIAWHKTSEALNTFWKRWTYEYLTSLREQYRRTHKTPRSHEEEPPKLNNIVMIHDSTLNKGQWKLGRIIGSKDNYQRSVDIRLPSKKVITRPLNLVYNLEVSSMHQQDERDNSNQGQSQQNAPTGHHMVTRSKARLNVNAITLCVSIFFAQAAFAFNTRCPNEISINKTILYATNCAKEGIAIARYSHQKEERMCWFPVSCPLGAIRSGYPYKNGSTLCGKTCECPKWATSCSFSDSDRISFSELDMIPLSIRNYKPKQVCSFNASPKCDHKKQVGHFHQVQLFDQNLLLVEELTISIKEYIDETDFLCIDRKGWKRRAQKSITGTSRFCEKHLCAPKAKLFCAYDNPLAMLVINDTESSTSIPIKAWGTITKFYFGFPTKLTEAKKDVDAINKSCSKGGISIQSNTTFDVAEVCIHHYCVFLKGITSQTVLFPNKLVMYDYVASIKIWNQGELSYDSELSCKAHPICEILQCYLCWERFYNTQCWNYKHFTIFMLCGATILLAAPLLCIFFKFVRLTFTIMKIILKRLNPIRYLRLPRRQRSFRLPAYTNRRKKKQQKRFISCTILILIQLLQVEGCSEVISVTSTEEVCTIQENKETCTFNHATTITLQPLQQQTCLTLNDPEKRPMGMLTVKPDGIKFRCNKKIEFFTRDHQIVSESVHRCHRAGSCHSDECHHVKDTDALPEFSSEANSRPGYTSCSSSCGCITCDGCFFCEPSCLFHRLYAIPTTPTIYSIFYCPSWELEVDAEISLQREDETTTSTIRLLPGRTSTWNNIRFSLIGTIVPQLPILSSAFVTNGRQTSIVKPAYAGQLQSNSVGQLQCPNLEAAKQFECHFSRNLCTCTNALHKVSCTCYDGSVEDHMEALPLPQTSKNFLVFEKDRNIYAKTHVGSALQLHIVAQDLKITTVKHTSHCQVEASDLSGCYSCTSGASLTLSCKSDNGEVLANMKCNEQTHVIRCTESGFINNILLMFDTSEVAADCTAACPGGIVNFTIKGLLAFVNERIISQSYSATDVERNIKRDFSFVNYLSEMISLFVNKITSFFSFWKTVAFLIVIIVLLELITKLFTKPLHDKAH</sequence>
<name>A0A016UZK2_9BILA</name>
<dbReference type="EMBL" id="JARK01001356">
    <property type="protein sequence ID" value="EYC20859.1"/>
    <property type="molecule type" value="Genomic_DNA"/>
</dbReference>
<organism evidence="4 5">
    <name type="scientific">Ancylostoma ceylanicum</name>
    <dbReference type="NCBI Taxonomy" id="53326"/>
    <lineage>
        <taxon>Eukaryota</taxon>
        <taxon>Metazoa</taxon>
        <taxon>Ecdysozoa</taxon>
        <taxon>Nematoda</taxon>
        <taxon>Chromadorea</taxon>
        <taxon>Rhabditida</taxon>
        <taxon>Rhabditina</taxon>
        <taxon>Rhabditomorpha</taxon>
        <taxon>Strongyloidea</taxon>
        <taxon>Ancylostomatidae</taxon>
        <taxon>Ancylostomatinae</taxon>
        <taxon>Ancylostoma</taxon>
    </lineage>
</organism>
<dbReference type="Pfam" id="PF05585">
    <property type="entry name" value="DUF1758"/>
    <property type="match status" value="1"/>
</dbReference>
<feature type="glycosylation site" description="N-linked (GlcNAc...) asparagine" evidence="6">
    <location>
        <position position="2743"/>
    </location>
</feature>
<evidence type="ECO:0000259" key="3">
    <source>
        <dbReference type="PROSITE" id="PS50994"/>
    </source>
</evidence>
<accession>A0A016UZK2</accession>
<feature type="disulfide bond" evidence="6">
    <location>
        <begin position="2593"/>
        <end position="2606"/>
    </location>
</feature>
<dbReference type="PROSITE" id="PS50994">
    <property type="entry name" value="INTEGRASE"/>
    <property type="match status" value="1"/>
</dbReference>
<proteinExistence type="evidence at protein level"/>
<feature type="disulfide bond" evidence="6">
    <location>
        <begin position="2416"/>
        <end position="2464"/>
    </location>
</feature>
<evidence type="ECO:0000313" key="5">
    <source>
        <dbReference type="Proteomes" id="UP000024635"/>
    </source>
</evidence>
<dbReference type="InterPro" id="IPR043603">
    <property type="entry name" value="Phlebo_G2_C"/>
</dbReference>
<dbReference type="Gene3D" id="3.10.10.10">
    <property type="entry name" value="HIV Type 1 Reverse Transcriptase, subunit A, domain 1"/>
    <property type="match status" value="1"/>
</dbReference>
<feature type="region of interest" description="Disordered" evidence="1">
    <location>
        <begin position="1856"/>
        <end position="1880"/>
    </location>
</feature>
<dbReference type="InterPro" id="IPR041588">
    <property type="entry name" value="Integrase_H2C2"/>
</dbReference>
<dbReference type="Pfam" id="PF19019">
    <property type="entry name" value="Phlebo_G2_C"/>
    <property type="match status" value="1"/>
</dbReference>
<dbReference type="Gene3D" id="3.30.420.10">
    <property type="entry name" value="Ribonuclease H-like superfamily/Ribonuclease H"/>
    <property type="match status" value="1"/>
</dbReference>
<dbReference type="Pfam" id="PF03564">
    <property type="entry name" value="DUF1759"/>
    <property type="match status" value="1"/>
</dbReference>
<feature type="disulfide bond" evidence="6">
    <location>
        <begin position="2427"/>
        <end position="2452"/>
    </location>
</feature>
<dbReference type="InterPro" id="IPR008042">
    <property type="entry name" value="Retrotrans_Pao"/>
</dbReference>
<feature type="disulfide bond" evidence="6">
    <location>
        <begin position="2458"/>
        <end position="2467"/>
    </location>
</feature>
<protein>
    <recommendedName>
        <fullName evidence="3">Integrase catalytic domain-containing protein</fullName>
    </recommendedName>
</protein>
<evidence type="ECO:0007829" key="6">
    <source>
        <dbReference type="PDB" id="7A4A"/>
    </source>
</evidence>
<dbReference type="SMR" id="A0A016UZK2"/>
<evidence type="ECO:0000256" key="2">
    <source>
        <dbReference type="SAM" id="Phobius"/>
    </source>
</evidence>
<dbReference type="PDB" id="7A4A">
    <property type="method" value="EM"/>
    <property type="resolution" value="3.76 A"/>
    <property type="chains" value="A/B/C=2330-2772"/>
</dbReference>
<dbReference type="Pfam" id="PF07245">
    <property type="entry name" value="Phlebovirus_G2"/>
    <property type="match status" value="1"/>
</dbReference>
<keyword evidence="2" id="KW-0812">Transmembrane</keyword>
<dbReference type="SUPFAM" id="SSF53098">
    <property type="entry name" value="Ribonuclease H-like"/>
    <property type="match status" value="1"/>
</dbReference>
<feature type="transmembrane region" description="Helical" evidence="2">
    <location>
        <begin position="2243"/>
        <end position="2267"/>
    </location>
</feature>
<feature type="disulfide bond" evidence="6">
    <location>
        <begin position="2595"/>
        <end position="2604"/>
    </location>
</feature>
<gene>
    <name evidence="4" type="primary">Acey_s0020.g108</name>
    <name evidence="4" type="ORF">Y032_0020g108</name>
</gene>
<dbReference type="PANTHER" id="PTHR47331:SF1">
    <property type="entry name" value="GAG-LIKE PROTEIN"/>
    <property type="match status" value="1"/>
</dbReference>
<feature type="region of interest" description="Disordered" evidence="1">
    <location>
        <begin position="478"/>
        <end position="540"/>
    </location>
</feature>
<dbReference type="SUPFAM" id="SSF56672">
    <property type="entry name" value="DNA/RNA polymerases"/>
    <property type="match status" value="1"/>
</dbReference>
<feature type="disulfide bond" evidence="6">
    <location>
        <begin position="2330"/>
        <end position="2370"/>
    </location>
</feature>
<dbReference type="STRING" id="53326.A0A016UZK2"/>
<dbReference type="Gene3D" id="1.10.340.70">
    <property type="match status" value="1"/>
</dbReference>
<reference evidence="6" key="2">
    <citation type="journal article" date="2022" name="Sci. Adv.">
        <title>A bioactive phlebovirus-like envelope protein in a hookworm endogenous virus.</title>
        <authorList>
            <person name="Merchant M."/>
            <person name="Mata C.P."/>
            <person name="Liu Y."/>
            <person name="Zhai H."/>
            <person name="Protasio A.V."/>
            <person name="Modis Y."/>
        </authorList>
    </citation>
    <scope>STRUCTURE BY ELECTRON MICROSCOPY (3.76 ANGSTROMS) OF 2330-2772</scope>
    <scope>DISULFIDE BONDS</scope>
</reference>
<dbReference type="InterPro" id="IPR040676">
    <property type="entry name" value="DUF5641"/>
</dbReference>
<feature type="disulfide bond" evidence="6">
    <location>
        <begin position="2676"/>
        <end position="2679"/>
    </location>
</feature>
<evidence type="ECO:0000256" key="1">
    <source>
        <dbReference type="SAM" id="MobiDB-lite"/>
    </source>
</evidence>
<dbReference type="GO" id="GO:0015074">
    <property type="term" value="P:DNA integration"/>
    <property type="evidence" value="ECO:0007669"/>
    <property type="project" value="InterPro"/>
</dbReference>
<feature type="domain" description="Integrase catalytic" evidence="3">
    <location>
        <begin position="1542"/>
        <end position="1728"/>
    </location>
</feature>
<dbReference type="InterPro" id="IPR001584">
    <property type="entry name" value="Integrase_cat-core"/>
</dbReference>
<dbReference type="InterPro" id="IPR008737">
    <property type="entry name" value="DUF1758"/>
</dbReference>
<dbReference type="InterPro" id="IPR005312">
    <property type="entry name" value="DUF1759"/>
</dbReference>
<feature type="disulfide bond" evidence="6">
    <location>
        <begin position="2689"/>
        <end position="2711"/>
    </location>
</feature>
<dbReference type="Gene3D" id="2.60.40.3770">
    <property type="match status" value="1"/>
</dbReference>
<keyword evidence="6" id="KW-0002">3D-structure</keyword>
<dbReference type="InterPro" id="IPR043128">
    <property type="entry name" value="Rev_trsase/Diguanyl_cyclase"/>
</dbReference>
<dbReference type="InterPro" id="IPR043502">
    <property type="entry name" value="DNA/RNA_pol_sf"/>
</dbReference>
<dbReference type="Proteomes" id="UP000024635">
    <property type="component" value="Unassembled WGS sequence"/>
</dbReference>
<keyword evidence="2" id="KW-1133">Transmembrane helix</keyword>
<dbReference type="Pfam" id="PF17921">
    <property type="entry name" value="Integrase_H2C2"/>
    <property type="match status" value="1"/>
</dbReference>
<dbReference type="InterPro" id="IPR036397">
    <property type="entry name" value="RNaseH_sf"/>
</dbReference>
<dbReference type="GO" id="GO:0003676">
    <property type="term" value="F:nucleic acid binding"/>
    <property type="evidence" value="ECO:0007669"/>
    <property type="project" value="InterPro"/>
</dbReference>
<feature type="disulfide bond" evidence="6">
    <location>
        <begin position="2666"/>
        <end position="2737"/>
    </location>
</feature>
<feature type="compositionally biased region" description="Polar residues" evidence="1">
    <location>
        <begin position="515"/>
        <end position="525"/>
    </location>
</feature>
<feature type="compositionally biased region" description="Polar residues" evidence="1">
    <location>
        <begin position="1865"/>
        <end position="1875"/>
    </location>
</feature>
<comment type="caution">
    <text evidence="4">The sequence shown here is derived from an EMBL/GenBank/DDBJ whole genome shotgun (WGS) entry which is preliminary data.</text>
</comment>
<reference evidence="5" key="1">
    <citation type="journal article" date="2015" name="Nat. Genet.">
        <title>The genome and transcriptome of the zoonotic hookworm Ancylostoma ceylanicum identify infection-specific gene families.</title>
        <authorList>
            <person name="Schwarz E.M."/>
            <person name="Hu Y."/>
            <person name="Antoshechkin I."/>
            <person name="Miller M.M."/>
            <person name="Sternberg P.W."/>
            <person name="Aroian R.V."/>
        </authorList>
    </citation>
    <scope>NUCLEOTIDE SEQUENCE</scope>
    <source>
        <strain evidence="5">HY135</strain>
    </source>
</reference>